<dbReference type="EMBL" id="ANCE01000077">
    <property type="protein sequence ID" value="EMK24933.1"/>
    <property type="molecule type" value="Genomic_DNA"/>
</dbReference>
<evidence type="ECO:0000313" key="2">
    <source>
        <dbReference type="Proteomes" id="UP000011980"/>
    </source>
</evidence>
<reference evidence="1 2" key="1">
    <citation type="submission" date="2013-01" db="EMBL/GenBank/DDBJ databases">
        <authorList>
            <person name="Harkins D.M."/>
            <person name="Durkin A.S."/>
            <person name="Brinkac L.M."/>
            <person name="Haft D.H."/>
            <person name="Selengut J.D."/>
            <person name="Sanka R."/>
            <person name="DePew J."/>
            <person name="Purushe J."/>
            <person name="Galloway R.L."/>
            <person name="Vinetz J.M."/>
            <person name="Sutton G.G."/>
            <person name="Nierman W.C."/>
            <person name="Fouts D.E."/>
        </authorList>
    </citation>
    <scope>NUCLEOTIDE SEQUENCE [LARGE SCALE GENOMIC DNA]</scope>
    <source>
        <strain evidence="1 2">Nikolaevo</strain>
    </source>
</reference>
<dbReference type="Proteomes" id="UP000011980">
    <property type="component" value="Unassembled WGS sequence"/>
</dbReference>
<protein>
    <submittedName>
        <fullName evidence="1">Uncharacterized protein</fullName>
    </submittedName>
</protein>
<dbReference type="PATRIC" id="fig|1240687.3.peg.1435"/>
<accession>M6F833</accession>
<comment type="caution">
    <text evidence="1">The sequence shown here is derived from an EMBL/GenBank/DDBJ whole genome shotgun (WGS) entry which is preliminary data.</text>
</comment>
<organism evidence="1 2">
    <name type="scientific">Leptospira kirschneri serovar Bulgarica str. Nikolaevo</name>
    <dbReference type="NCBI Taxonomy" id="1240687"/>
    <lineage>
        <taxon>Bacteria</taxon>
        <taxon>Pseudomonadati</taxon>
        <taxon>Spirochaetota</taxon>
        <taxon>Spirochaetia</taxon>
        <taxon>Leptospirales</taxon>
        <taxon>Leptospiraceae</taxon>
        <taxon>Leptospira</taxon>
    </lineage>
</organism>
<gene>
    <name evidence="1" type="ORF">LEP1GSC008_3109</name>
</gene>
<proteinExistence type="predicted"/>
<evidence type="ECO:0000313" key="1">
    <source>
        <dbReference type="EMBL" id="EMK24933.1"/>
    </source>
</evidence>
<sequence length="40" mass="4589">MSLYRSKSSLSESLPLISLPKKNRNGIILKQIISRFSIRL</sequence>
<name>M6F833_9LEPT</name>
<dbReference type="AlphaFoldDB" id="M6F833"/>